<dbReference type="STRING" id="1111728.GCA_000427805_01038"/>
<evidence type="ECO:0000256" key="1">
    <source>
        <dbReference type="SAM" id="Phobius"/>
    </source>
</evidence>
<reference evidence="3 5" key="3">
    <citation type="submission" date="2019-03" db="EMBL/GenBank/DDBJ databases">
        <authorList>
            <consortium name="Pathogen Informatics"/>
        </authorList>
    </citation>
    <scope>NUCLEOTIDE SEQUENCE [LARGE SCALE GENOMIC DNA]</scope>
    <source>
        <strain evidence="3 5">NCTC12282</strain>
    </source>
</reference>
<dbReference type="EMBL" id="PDDX01000001">
    <property type="protein sequence ID" value="PHI31486.1"/>
    <property type="molecule type" value="Genomic_DNA"/>
</dbReference>
<evidence type="ECO:0000313" key="5">
    <source>
        <dbReference type="Proteomes" id="UP000373449"/>
    </source>
</evidence>
<feature type="transmembrane region" description="Helical" evidence="1">
    <location>
        <begin position="12"/>
        <end position="30"/>
    </location>
</feature>
<reference evidence="4" key="2">
    <citation type="submission" date="2017-09" db="EMBL/GenBank/DDBJ databases">
        <title>FDA dAtabase for Regulatory Grade micrObial Sequences (FDA-ARGOS): Supporting development and validation of Infectious Disease Dx tests.</title>
        <authorList>
            <person name="Minogue T."/>
            <person name="Wolcott M."/>
            <person name="Wasieloski L."/>
            <person name="Aguilar W."/>
            <person name="Moore D."/>
            <person name="Tallon L."/>
            <person name="Sadzewicz L."/>
            <person name="Ott S."/>
            <person name="Zhao X."/>
            <person name="Nagaraj S."/>
            <person name="Vavikolanu K."/>
            <person name="Aluvathingal J."/>
            <person name="Nadendla S."/>
            <person name="Sichtig H."/>
        </authorList>
    </citation>
    <scope>NUCLEOTIDE SEQUENCE [LARGE SCALE GENOMIC DNA]</scope>
    <source>
        <strain evidence="4">FDAARGOS_387</strain>
    </source>
</reference>
<proteinExistence type="predicted"/>
<feature type="transmembrane region" description="Helical" evidence="1">
    <location>
        <begin position="74"/>
        <end position="91"/>
    </location>
</feature>
<keyword evidence="1" id="KW-0472">Membrane</keyword>
<evidence type="ECO:0000313" key="4">
    <source>
        <dbReference type="Proteomes" id="UP000224974"/>
    </source>
</evidence>
<keyword evidence="1" id="KW-0812">Transmembrane</keyword>
<sequence length="153" mass="18108">MKMINRVLKVLLKPWCVSLLLIVWFILFSSDVTLSGYFNETFFYYLSKTIRLLVPVIFVAYMFCDVYRNIKYRWVLYLTIFTSLAVSYWVVDLQLTYNINGEFCLNKQTSPCQWDNYKLAQQAGLIFMLAIVMQLVMLKVIQLLCSVYTKIVK</sequence>
<feature type="transmembrane region" description="Helical" evidence="1">
    <location>
        <begin position="42"/>
        <end position="62"/>
    </location>
</feature>
<gene>
    <name evidence="2" type="ORF">CRN84_20155</name>
    <name evidence="3" type="ORF">NCTC12282_05528</name>
</gene>
<dbReference type="Proteomes" id="UP000224974">
    <property type="component" value="Unassembled WGS sequence"/>
</dbReference>
<dbReference type="Proteomes" id="UP000373449">
    <property type="component" value="Unassembled WGS sequence"/>
</dbReference>
<reference evidence="2" key="1">
    <citation type="submission" date="2017-09" db="EMBL/GenBank/DDBJ databases">
        <title>FDA dAtabase for Regulatory Grade micrObial Sequences (FDA-ARGOS): Supporting development and validation of Infectious Disease Dx tests.</title>
        <authorList>
            <person name="Minogue T."/>
            <person name="Wolcott M."/>
            <person name="Wasieloski L."/>
            <person name="Aguilar W."/>
            <person name="Moore D."/>
            <person name="Tallon L.J."/>
            <person name="Sadzewicz L."/>
            <person name="Ott S."/>
            <person name="Zhao X."/>
            <person name="Nagaraj S."/>
            <person name="Vavikolanu K."/>
            <person name="Aluvathingal J."/>
            <person name="Nadendla S."/>
            <person name="Sichtig H."/>
        </authorList>
    </citation>
    <scope>NUCLEOTIDE SEQUENCE</scope>
    <source>
        <strain evidence="2">FDAARGOS_387</strain>
    </source>
</reference>
<protein>
    <submittedName>
        <fullName evidence="2">Uncharacterized protein</fullName>
    </submittedName>
</protein>
<organism evidence="2 4">
    <name type="scientific">Budvicia aquatica</name>
    <dbReference type="NCBI Taxonomy" id="82979"/>
    <lineage>
        <taxon>Bacteria</taxon>
        <taxon>Pseudomonadati</taxon>
        <taxon>Pseudomonadota</taxon>
        <taxon>Gammaproteobacteria</taxon>
        <taxon>Enterobacterales</taxon>
        <taxon>Budviciaceae</taxon>
        <taxon>Budvicia</taxon>
    </lineage>
</organism>
<keyword evidence="4" id="KW-1185">Reference proteome</keyword>
<name>A0A2C6DJS9_9GAMM</name>
<feature type="transmembrane region" description="Helical" evidence="1">
    <location>
        <begin position="125"/>
        <end position="148"/>
    </location>
</feature>
<dbReference type="EMBL" id="CAADJA010000002">
    <property type="protein sequence ID" value="VFS51876.1"/>
    <property type="molecule type" value="Genomic_DNA"/>
</dbReference>
<evidence type="ECO:0000313" key="3">
    <source>
        <dbReference type="EMBL" id="VFS51876.1"/>
    </source>
</evidence>
<accession>A0A2C6DJS9</accession>
<evidence type="ECO:0000313" key="2">
    <source>
        <dbReference type="EMBL" id="PHI31486.1"/>
    </source>
</evidence>
<dbReference type="RefSeq" id="WP_029094161.1">
    <property type="nucleotide sequence ID" value="NZ_BRLG01000005.1"/>
</dbReference>
<dbReference type="AlphaFoldDB" id="A0A2C6DJS9"/>
<keyword evidence="1" id="KW-1133">Transmembrane helix</keyword>